<reference evidence="4" key="1">
    <citation type="submission" date="2022-10" db="EMBL/GenBank/DDBJ databases">
        <title>Whole-Genome Sequencing of Brachybacterium huguangmaarense BRM-3, Isolated from Betula schmidtii.</title>
        <authorList>
            <person name="Haam D."/>
        </authorList>
    </citation>
    <scope>NUCLEOTIDE SEQUENCE</scope>
    <source>
        <strain evidence="4">BRM-3</strain>
    </source>
</reference>
<keyword evidence="1" id="KW-0547">Nucleotide-binding</keyword>
<evidence type="ECO:0000259" key="3">
    <source>
        <dbReference type="PROSITE" id="PS50893"/>
    </source>
</evidence>
<protein>
    <submittedName>
        <fullName evidence="4">ABC transporter ATP-binding protein</fullName>
    </submittedName>
</protein>
<dbReference type="Pfam" id="PF00005">
    <property type="entry name" value="ABC_tran"/>
    <property type="match status" value="1"/>
</dbReference>
<dbReference type="PANTHER" id="PTHR43158:SF10">
    <property type="entry name" value="ABC TRANSPORTER ATP-BINDING PROTEIN YTRB"/>
    <property type="match status" value="1"/>
</dbReference>
<organism evidence="4 5">
    <name type="scientific">Brachybacterium huguangmaarense</name>
    <dbReference type="NCBI Taxonomy" id="1652028"/>
    <lineage>
        <taxon>Bacteria</taxon>
        <taxon>Bacillati</taxon>
        <taxon>Actinomycetota</taxon>
        <taxon>Actinomycetes</taxon>
        <taxon>Micrococcales</taxon>
        <taxon>Dermabacteraceae</taxon>
        <taxon>Brachybacterium</taxon>
    </lineage>
</organism>
<sequence length="301" mass="32126">MSTPAPAAVAPAIAVHALAVDLPRPRSWFRPPARILHDVSLTVPTGLVTAIVGTNGAGKTTLLDTVVGAHRPVHGHLQVLGAPMGGPEDALPREVGYVPDVPAAPRSWTCDDITKALRRIEPELDVRAFGRNLRRAHVDPGTPMARLSAGEATHVSLALAQARSPRLLILDEPFARLDPLAREQLVDDLRSFVATGEDRSVLLSTHDLIGMDRLVDHLVVLHEGHVVLDGDVEELLSTYLIVALDADGSAPPSVLRGARRTGETWEGLVAADDAAALPPTADLRSPVLAEIVTWTLREATR</sequence>
<evidence type="ECO:0000313" key="5">
    <source>
        <dbReference type="Proteomes" id="UP001164305"/>
    </source>
</evidence>
<evidence type="ECO:0000313" key="4">
    <source>
        <dbReference type="EMBL" id="UYG17186.1"/>
    </source>
</evidence>
<evidence type="ECO:0000256" key="2">
    <source>
        <dbReference type="ARBA" id="ARBA00022840"/>
    </source>
</evidence>
<dbReference type="Proteomes" id="UP001164305">
    <property type="component" value="Chromosome"/>
</dbReference>
<dbReference type="Gene3D" id="3.40.50.300">
    <property type="entry name" value="P-loop containing nucleotide triphosphate hydrolases"/>
    <property type="match status" value="1"/>
</dbReference>
<keyword evidence="2 4" id="KW-0067">ATP-binding</keyword>
<dbReference type="InterPro" id="IPR027417">
    <property type="entry name" value="P-loop_NTPase"/>
</dbReference>
<dbReference type="PANTHER" id="PTHR43158">
    <property type="entry name" value="SKFA PEPTIDE EXPORT ATP-BINDING PROTEIN SKFE"/>
    <property type="match status" value="1"/>
</dbReference>
<dbReference type="SUPFAM" id="SSF52540">
    <property type="entry name" value="P-loop containing nucleoside triphosphate hydrolases"/>
    <property type="match status" value="1"/>
</dbReference>
<dbReference type="EMBL" id="CP107020">
    <property type="protein sequence ID" value="UYG17186.1"/>
    <property type="molecule type" value="Genomic_DNA"/>
</dbReference>
<name>A0ABY6G2Z4_9MICO</name>
<dbReference type="RefSeq" id="WP_263594395.1">
    <property type="nucleotide sequence ID" value="NZ_CP107020.1"/>
</dbReference>
<keyword evidence="5" id="KW-1185">Reference proteome</keyword>
<dbReference type="InterPro" id="IPR003439">
    <property type="entry name" value="ABC_transporter-like_ATP-bd"/>
</dbReference>
<proteinExistence type="predicted"/>
<dbReference type="SMART" id="SM00382">
    <property type="entry name" value="AAA"/>
    <property type="match status" value="1"/>
</dbReference>
<gene>
    <name evidence="4" type="ORF">BRM3_01755</name>
</gene>
<accession>A0ABY6G2Z4</accession>
<evidence type="ECO:0000256" key="1">
    <source>
        <dbReference type="ARBA" id="ARBA00022741"/>
    </source>
</evidence>
<dbReference type="InterPro" id="IPR003593">
    <property type="entry name" value="AAA+_ATPase"/>
</dbReference>
<dbReference type="CDD" id="cd03230">
    <property type="entry name" value="ABC_DR_subfamily_A"/>
    <property type="match status" value="1"/>
</dbReference>
<dbReference type="GO" id="GO:0005524">
    <property type="term" value="F:ATP binding"/>
    <property type="evidence" value="ECO:0007669"/>
    <property type="project" value="UniProtKB-KW"/>
</dbReference>
<dbReference type="PROSITE" id="PS50893">
    <property type="entry name" value="ABC_TRANSPORTER_2"/>
    <property type="match status" value="1"/>
</dbReference>
<feature type="domain" description="ABC transporter" evidence="3">
    <location>
        <begin position="17"/>
        <end position="248"/>
    </location>
</feature>